<evidence type="ECO:0000313" key="16">
    <source>
        <dbReference type="Proteomes" id="UP001652622"/>
    </source>
</evidence>
<dbReference type="OrthoDB" id="300641at2759"/>
<dbReference type="InterPro" id="IPR006212">
    <property type="entry name" value="Furin_repeat"/>
</dbReference>
<dbReference type="Gene3D" id="2.60.120.260">
    <property type="entry name" value="Galactose-binding domain-like"/>
    <property type="match status" value="1"/>
</dbReference>
<dbReference type="GO" id="GO:0016486">
    <property type="term" value="P:peptide hormone processing"/>
    <property type="evidence" value="ECO:0007669"/>
    <property type="project" value="TreeGrafter"/>
</dbReference>
<dbReference type="SUPFAM" id="SSF49785">
    <property type="entry name" value="Galactose-binding domain-like"/>
    <property type="match status" value="1"/>
</dbReference>
<evidence type="ECO:0000256" key="5">
    <source>
        <dbReference type="ARBA" id="ARBA00022737"/>
    </source>
</evidence>
<reference evidence="17" key="1">
    <citation type="submission" date="2025-08" db="UniProtKB">
        <authorList>
            <consortium name="RefSeq"/>
        </authorList>
    </citation>
    <scope>IDENTIFICATION</scope>
    <source>
        <tissue evidence="17">Blood</tissue>
    </source>
</reference>
<evidence type="ECO:0000256" key="13">
    <source>
        <dbReference type="SAM" id="MobiDB-lite"/>
    </source>
</evidence>
<dbReference type="PROSITE" id="PS00137">
    <property type="entry name" value="SUBTILASE_HIS"/>
    <property type="match status" value="1"/>
</dbReference>
<dbReference type="SMART" id="SM00181">
    <property type="entry name" value="EGF"/>
    <property type="match status" value="18"/>
</dbReference>
<dbReference type="Gene3D" id="2.10.220.10">
    <property type="entry name" value="Hormone Receptor, Insulin-like Growth Factor Receptor 1, Chain A, domain 2"/>
    <property type="match status" value="14"/>
</dbReference>
<dbReference type="InterPro" id="IPR036852">
    <property type="entry name" value="Peptidase_S8/S53_dom_sf"/>
</dbReference>
<accession>A0A6P9B8T5</accession>
<dbReference type="FunFam" id="3.40.50.200:FF:000002">
    <property type="entry name" value="Proprotein convertase subtilisin/kexin type 5"/>
    <property type="match status" value="1"/>
</dbReference>
<keyword evidence="2 11" id="KW-0645">Protease</keyword>
<dbReference type="InterPro" id="IPR023828">
    <property type="entry name" value="Peptidase_S8_Ser-AS"/>
</dbReference>
<protein>
    <submittedName>
        <fullName evidence="17">Proprotein convertase subtilisin/kexin type 5 isoform X1</fullName>
    </submittedName>
</protein>
<feature type="domain" description="P/Homo B" evidence="15">
    <location>
        <begin position="464"/>
        <end position="611"/>
    </location>
</feature>
<dbReference type="PROSITE" id="PS00138">
    <property type="entry name" value="SUBTILASE_SER"/>
    <property type="match status" value="1"/>
</dbReference>
<evidence type="ECO:0000256" key="2">
    <source>
        <dbReference type="ARBA" id="ARBA00022670"/>
    </source>
</evidence>
<dbReference type="SMART" id="SM01411">
    <property type="entry name" value="Ephrin_rec_like"/>
    <property type="match status" value="6"/>
</dbReference>
<feature type="compositionally biased region" description="Polar residues" evidence="13">
    <location>
        <begin position="1889"/>
        <end position="1901"/>
    </location>
</feature>
<name>A0A6P9B8T5_PANGU</name>
<dbReference type="InterPro" id="IPR000209">
    <property type="entry name" value="Peptidase_S8/S53_dom"/>
</dbReference>
<feature type="active site" description="Charge relay system" evidence="10 11">
    <location>
        <position position="174"/>
    </location>
</feature>
<evidence type="ECO:0000256" key="9">
    <source>
        <dbReference type="ARBA" id="ARBA00023180"/>
    </source>
</evidence>
<dbReference type="InterPro" id="IPR000742">
    <property type="entry name" value="EGF"/>
</dbReference>
<feature type="compositionally biased region" description="Acidic residues" evidence="13">
    <location>
        <begin position="1907"/>
        <end position="1918"/>
    </location>
</feature>
<evidence type="ECO:0000256" key="7">
    <source>
        <dbReference type="ARBA" id="ARBA00022825"/>
    </source>
</evidence>
<keyword evidence="3" id="KW-0165">Cleavage on pair of basic residues</keyword>
<sequence length="1955" mass="218704">MIWKGSCCCGGVRSGGDFLCLLLLLMGFLLPACRTRLYTNHWAVRISGGLQEANQIASKYGYINIGQIGALKDYYHFYHSKTIKRSVLSSRGTHNFISMEPKVEWIEQQIVKIRRKRDYKPGSIQSMYFNDPKWQSMWYMHCSDNTHLCQSDMNIVGAWRRGYTGKNIVITILDDGIERNHPDLMQNYDPDASFDVNGNDIDPMPRYDASNENKHGTRCAGEVAATANNSHCIVGIAFNARIGGVRMLDGDVTDMVEAKSLSLNPQHIHIYSASWGPDDDGKTVDGPASLTRQAFENGVRTGRNNLGSIYVWASGNGGRSKDHCSCDGYTNSIYTISISSTAESGRKPWYLEECASTLATTYSSGESYDRKIITTDLRQRCTDSHTGTSASAPMAAGIIALALEANRLLTWRDIQHIIVRTSGAGHLIANDWKTNAAGYKVSHLYGFGLMDAEAMVVEAEKWTTVPPQHVCIENTDRQIKTIRPDNIRNGPDNGVRSIYKATGCADNANHHVIYLEHVVVRITITHPRRGDLAIYLTSPSGTRSQLLANRLFDHSMEGFKNWEFMTTHCWGEKAAGDWILEIYDTPSQLRNVKTPGKLKEWSLVLYGTSIQPYSPRNDFLKGERVRMSAIEDPTEDYGLDDYSGPCNAECSKVGCGGPGPDHCNDCLHYYYKSKNNTRICVPNCPPGHYSADKKRCKKCSPNCETCFGSHSDQCNTCKPGYFINEESRNCITSCSEGFYLDNNKIVCRKCSENCRSCTEFHTCTECRHGLSLQGTRCVIRCEAGKYYNGRDCELCHHSCASCEGPGADACINCTEEYFMENGKCVVACSNGYYLDHSLENGYKTCKRCDVTCFGCSGPGERNCTSCPNGYILDTGLCVVGLVCKDGEYIDFLGHCQFCDISCSKCIGPTSKDCIGCTHANRVLDDRRCVVQCPRGKFEFNKQCHSCHESCTECSGSEPNECTSCAKDKKGHMHFLYLGECRKSCPLGFYPSVADSTCAPCFEHCQECLNQTSCERCLAGYSLINNSCHEHKCKKGEIKGLDSEDCIPCPEGCLICNSGNPETCTSCIHNYYMYNQQCYRTCPQNTVPDDNSHICIECQANCQSCDRYQCYWCEEGFFLLGGTCVRDCGAGFYKDEITEECEPCYRTCKTCRGVNYNDCTSCQGNLQLLHGKCVNPQHKGKHGKFWNEKLKLHTSDDLASAFLKGRFFPYVLSRSLRPAEIDLFSVSSRHQIEMERALKEAFLENALVLPKAFPFKAHQNPSLSVIRKRSTATDFQPCAPSCKTCEAAADRCTSCPAGQFLFAGTCGHDCPPQTFRNMKTKQCENCTEDCEECTANQHCLKCLSNTNTPRYLHRGECLQECPMGFFTKDETCRECIQPCKTCRKNATTCLSCERPLLLEGFRCKPECSKGHFAADGGCEACPQMCQECIHQRKCKVCVPPFHLHNDQCLQNCPPGFYSQSARCLSCHELCSECEGPEDDDCIACPDTSYALFKGRCFEYCPDGTYFEDETSSCRACNETCGTCSSGTKCLSCEEGLLMTSSGLCVIPQYCSPHQYYDREDRTCRPCHKDCFHCKGPGNFQCLSCPSGLHLLNTTCVSSCPDGYYEDTDSHCHPCHRTCKTCNGKHSTQCILCPPNWYKQEDRCVQNCTAGYYVNSVTRACERCHTSCQKCLGPAPTECLSCVENFFLMHSSGQCVSSCPEYYYADLDTQTCERCHPICHTCRGKGEFECTTCVTSYHFIAGLCNSVCLLGEYQASEVKSSKCEKCHDSCMQCKGPGPFNCTSCHLNTQLYVDEYRCVPCCKDAELMETKECCNCTVMSDVCILVIPHLPENIRGKAVALTVALFILLSVIIGASVFIWRRLRARPMSVNHVGYKKLADSAKALSSFRNNHYQSTSYPENQVNEYKDRDDDDDDDEDDNDIVYMSHDGTVYRKFKYGLLEDDDIDELEYDDESYSFR</sequence>
<dbReference type="GO" id="GO:0004252">
    <property type="term" value="F:serine-type endopeptidase activity"/>
    <property type="evidence" value="ECO:0007669"/>
    <property type="project" value="UniProtKB-UniRule"/>
</dbReference>
<dbReference type="SMART" id="SM00261">
    <property type="entry name" value="FU"/>
    <property type="match status" value="22"/>
</dbReference>
<dbReference type="InterPro" id="IPR015500">
    <property type="entry name" value="Peptidase_S8_subtilisin-rel"/>
</dbReference>
<dbReference type="GeneID" id="117661429"/>
<dbReference type="SUPFAM" id="SSF57184">
    <property type="entry name" value="Growth factor receptor domain"/>
    <property type="match status" value="7"/>
</dbReference>
<organism evidence="16 17">
    <name type="scientific">Pantherophis guttatus</name>
    <name type="common">Corn snake</name>
    <name type="synonym">Elaphe guttata</name>
    <dbReference type="NCBI Taxonomy" id="94885"/>
    <lineage>
        <taxon>Eukaryota</taxon>
        <taxon>Metazoa</taxon>
        <taxon>Chordata</taxon>
        <taxon>Craniata</taxon>
        <taxon>Vertebrata</taxon>
        <taxon>Euteleostomi</taxon>
        <taxon>Lepidosauria</taxon>
        <taxon>Squamata</taxon>
        <taxon>Bifurcata</taxon>
        <taxon>Unidentata</taxon>
        <taxon>Episquamata</taxon>
        <taxon>Toxicofera</taxon>
        <taxon>Serpentes</taxon>
        <taxon>Colubroidea</taxon>
        <taxon>Colubridae</taxon>
        <taxon>Colubrinae</taxon>
        <taxon>Pantherophis</taxon>
    </lineage>
</organism>
<dbReference type="OMA" id="CANNRYL"/>
<dbReference type="InterPro" id="IPR023827">
    <property type="entry name" value="Peptidase_S8_Asp-AS"/>
</dbReference>
<keyword evidence="16" id="KW-1185">Reference proteome</keyword>
<dbReference type="InterPro" id="IPR022398">
    <property type="entry name" value="Peptidase_S8_His-AS"/>
</dbReference>
<dbReference type="Pfam" id="PF01483">
    <property type="entry name" value="P_proprotein"/>
    <property type="match status" value="1"/>
</dbReference>
<dbReference type="Pfam" id="PF16470">
    <property type="entry name" value="S8_pro-domain"/>
    <property type="match status" value="1"/>
</dbReference>
<dbReference type="Gene3D" id="3.40.50.200">
    <property type="entry name" value="Peptidase S8/S53 domain"/>
    <property type="match status" value="1"/>
</dbReference>
<evidence type="ECO:0000256" key="10">
    <source>
        <dbReference type="PIRSR" id="PIRSR615500-1"/>
    </source>
</evidence>
<feature type="region of interest" description="Disordered" evidence="13">
    <location>
        <begin position="1889"/>
        <end position="1919"/>
    </location>
</feature>
<dbReference type="InterPro" id="IPR038466">
    <property type="entry name" value="S8_pro-domain_sf"/>
</dbReference>
<dbReference type="CDD" id="cd00064">
    <property type="entry name" value="FU"/>
    <property type="match status" value="15"/>
</dbReference>
<keyword evidence="5" id="KW-0677">Repeat</keyword>
<evidence type="ECO:0000256" key="12">
    <source>
        <dbReference type="RuleBase" id="RU003355"/>
    </source>
</evidence>
<dbReference type="InterPro" id="IPR032815">
    <property type="entry name" value="S8_pro-domain"/>
</dbReference>
<dbReference type="SUPFAM" id="SSF54897">
    <property type="entry name" value="Protease propeptides/inhibitors"/>
    <property type="match status" value="1"/>
</dbReference>
<evidence type="ECO:0000256" key="1">
    <source>
        <dbReference type="ARBA" id="ARBA00011073"/>
    </source>
</evidence>
<keyword evidence="7 11" id="KW-0720">Serine protease</keyword>
<keyword evidence="14" id="KW-0472">Membrane</keyword>
<dbReference type="Pfam" id="PF00082">
    <property type="entry name" value="Peptidase_S8"/>
    <property type="match status" value="1"/>
</dbReference>
<dbReference type="SUPFAM" id="SSF52743">
    <property type="entry name" value="Subtilisin-like"/>
    <property type="match status" value="1"/>
</dbReference>
<dbReference type="PANTHER" id="PTHR42884">
    <property type="entry name" value="PROPROTEIN CONVERTASE SUBTILISIN/KEXIN-RELATED"/>
    <property type="match status" value="1"/>
</dbReference>
<dbReference type="FunFam" id="2.60.120.260:FF:000006">
    <property type="entry name" value="Proprotein convertase subtilisin/kexin type 5"/>
    <property type="match status" value="1"/>
</dbReference>
<dbReference type="Proteomes" id="UP001652622">
    <property type="component" value="Unplaced"/>
</dbReference>
<feature type="active site" description="Charge relay system" evidence="10 11">
    <location>
        <position position="389"/>
    </location>
</feature>
<dbReference type="InterPro" id="IPR032778">
    <property type="entry name" value="GF_recep_IV"/>
</dbReference>
<dbReference type="Gene3D" id="3.30.70.850">
    <property type="entry name" value="Peptidase S8, pro-domain"/>
    <property type="match status" value="1"/>
</dbReference>
<dbReference type="CDD" id="cd04059">
    <property type="entry name" value="Peptidases_S8_Protein_convertases_Kexins_Furin-like"/>
    <property type="match status" value="1"/>
</dbReference>
<dbReference type="InterPro" id="IPR009030">
    <property type="entry name" value="Growth_fac_rcpt_cys_sf"/>
</dbReference>
<dbReference type="InterPro" id="IPR034182">
    <property type="entry name" value="Kexin/furin"/>
</dbReference>
<dbReference type="PROSITE" id="PS00136">
    <property type="entry name" value="SUBTILASE_ASP"/>
    <property type="match status" value="1"/>
</dbReference>
<dbReference type="InterPro" id="IPR002884">
    <property type="entry name" value="P_dom"/>
</dbReference>
<keyword evidence="14" id="KW-1133">Transmembrane helix</keyword>
<evidence type="ECO:0000256" key="6">
    <source>
        <dbReference type="ARBA" id="ARBA00022801"/>
    </source>
</evidence>
<evidence type="ECO:0000256" key="14">
    <source>
        <dbReference type="SAM" id="Phobius"/>
    </source>
</evidence>
<feature type="active site" description="Charge relay system" evidence="10 11">
    <location>
        <position position="215"/>
    </location>
</feature>
<dbReference type="FunFam" id="3.30.70.850:FF:000001">
    <property type="entry name" value="Proprotein convertase subtilisin/kexin type 5"/>
    <property type="match status" value="1"/>
</dbReference>
<dbReference type="PROSITE" id="PS51829">
    <property type="entry name" value="P_HOMO_B"/>
    <property type="match status" value="1"/>
</dbReference>
<dbReference type="RefSeq" id="XP_034266104.1">
    <property type="nucleotide sequence ID" value="XM_034410213.2"/>
</dbReference>
<evidence type="ECO:0000256" key="11">
    <source>
        <dbReference type="PROSITE-ProRule" id="PRU01240"/>
    </source>
</evidence>
<keyword evidence="9" id="KW-0325">Glycoprotein</keyword>
<keyword evidence="14" id="KW-0812">Transmembrane</keyword>
<dbReference type="Pfam" id="PF14843">
    <property type="entry name" value="GF_recep_IV"/>
    <property type="match status" value="1"/>
</dbReference>
<evidence type="ECO:0000256" key="4">
    <source>
        <dbReference type="ARBA" id="ARBA00022729"/>
    </source>
</evidence>
<evidence type="ECO:0000313" key="17">
    <source>
        <dbReference type="RefSeq" id="XP_034266104.1"/>
    </source>
</evidence>
<feature type="transmembrane region" description="Helical" evidence="14">
    <location>
        <begin position="1835"/>
        <end position="1857"/>
    </location>
</feature>
<dbReference type="PROSITE" id="PS51892">
    <property type="entry name" value="SUBTILASE"/>
    <property type="match status" value="1"/>
</dbReference>
<gene>
    <name evidence="17" type="primary">PCSK5</name>
</gene>
<keyword evidence="8" id="KW-0865">Zymogen</keyword>
<dbReference type="CTD" id="5125"/>
<dbReference type="InterPro" id="IPR008979">
    <property type="entry name" value="Galactose-bd-like_sf"/>
</dbReference>
<dbReference type="PRINTS" id="PR00723">
    <property type="entry name" value="SUBTILISIN"/>
</dbReference>
<dbReference type="GO" id="GO:0005802">
    <property type="term" value="C:trans-Golgi network"/>
    <property type="evidence" value="ECO:0007669"/>
    <property type="project" value="TreeGrafter"/>
</dbReference>
<dbReference type="KEGG" id="pgut:117661429"/>
<dbReference type="FunFam" id="2.10.220.10:FF:000011">
    <property type="entry name" value="Proprotein convertase subtilisin/kexin type 5"/>
    <property type="match status" value="1"/>
</dbReference>
<comment type="similarity">
    <text evidence="1 11 12">Belongs to the peptidase S8 family.</text>
</comment>
<evidence type="ECO:0000259" key="15">
    <source>
        <dbReference type="PROSITE" id="PS51829"/>
    </source>
</evidence>
<keyword evidence="6 11" id="KW-0378">Hydrolase</keyword>
<keyword evidence="4" id="KW-0732">Signal</keyword>
<dbReference type="InParanoid" id="A0A6P9B8T5"/>
<dbReference type="PANTHER" id="PTHR42884:SF7">
    <property type="entry name" value="PROPROTEIN CONVERTASE SUBTILISIN_KEXIN TYPE 5"/>
    <property type="match status" value="1"/>
</dbReference>
<proteinExistence type="inferred from homology"/>
<evidence type="ECO:0000256" key="8">
    <source>
        <dbReference type="ARBA" id="ARBA00023145"/>
    </source>
</evidence>
<evidence type="ECO:0000256" key="3">
    <source>
        <dbReference type="ARBA" id="ARBA00022685"/>
    </source>
</evidence>
<dbReference type="GO" id="GO:0000139">
    <property type="term" value="C:Golgi membrane"/>
    <property type="evidence" value="ECO:0007669"/>
    <property type="project" value="TreeGrafter"/>
</dbReference>